<feature type="repeat" description="PPR" evidence="2">
    <location>
        <begin position="188"/>
        <end position="222"/>
    </location>
</feature>
<dbReference type="InterPro" id="IPR002885">
    <property type="entry name" value="PPR_rpt"/>
</dbReference>
<dbReference type="Pfam" id="PF01535">
    <property type="entry name" value="PPR"/>
    <property type="match status" value="3"/>
</dbReference>
<keyword evidence="1" id="KW-0677">Repeat</keyword>
<dbReference type="AlphaFoldDB" id="A0AAV8THQ8"/>
<dbReference type="PROSITE" id="PS51375">
    <property type="entry name" value="PPR"/>
    <property type="match status" value="2"/>
</dbReference>
<dbReference type="Pfam" id="PF13041">
    <property type="entry name" value="PPR_2"/>
    <property type="match status" value="1"/>
</dbReference>
<dbReference type="Proteomes" id="UP001159364">
    <property type="component" value="Linkage Group LG05"/>
</dbReference>
<dbReference type="GO" id="GO:0003723">
    <property type="term" value="F:RNA binding"/>
    <property type="evidence" value="ECO:0007669"/>
    <property type="project" value="InterPro"/>
</dbReference>
<evidence type="ECO:0000313" key="4">
    <source>
        <dbReference type="Proteomes" id="UP001159364"/>
    </source>
</evidence>
<feature type="repeat" description="PPR" evidence="2">
    <location>
        <begin position="259"/>
        <end position="288"/>
    </location>
</feature>
<evidence type="ECO:0000256" key="2">
    <source>
        <dbReference type="PROSITE-ProRule" id="PRU00708"/>
    </source>
</evidence>
<dbReference type="FunFam" id="1.25.40.10:FF:000158">
    <property type="entry name" value="pentatricopeptide repeat-containing protein At2g33680"/>
    <property type="match status" value="1"/>
</dbReference>
<organism evidence="3 4">
    <name type="scientific">Erythroxylum novogranatense</name>
    <dbReference type="NCBI Taxonomy" id="1862640"/>
    <lineage>
        <taxon>Eukaryota</taxon>
        <taxon>Viridiplantae</taxon>
        <taxon>Streptophyta</taxon>
        <taxon>Embryophyta</taxon>
        <taxon>Tracheophyta</taxon>
        <taxon>Spermatophyta</taxon>
        <taxon>Magnoliopsida</taxon>
        <taxon>eudicotyledons</taxon>
        <taxon>Gunneridae</taxon>
        <taxon>Pentapetalae</taxon>
        <taxon>rosids</taxon>
        <taxon>fabids</taxon>
        <taxon>Malpighiales</taxon>
        <taxon>Erythroxylaceae</taxon>
        <taxon>Erythroxylum</taxon>
    </lineage>
</organism>
<dbReference type="GO" id="GO:0099402">
    <property type="term" value="P:plant organ development"/>
    <property type="evidence" value="ECO:0007669"/>
    <property type="project" value="UniProtKB-ARBA"/>
</dbReference>
<keyword evidence="4" id="KW-1185">Reference proteome</keyword>
<protein>
    <recommendedName>
        <fullName evidence="5">Pentatricopeptide repeat-containing protein</fullName>
    </recommendedName>
</protein>
<dbReference type="Gene3D" id="1.25.40.10">
    <property type="entry name" value="Tetratricopeptide repeat domain"/>
    <property type="match status" value="3"/>
</dbReference>
<evidence type="ECO:0000313" key="3">
    <source>
        <dbReference type="EMBL" id="KAJ8765585.1"/>
    </source>
</evidence>
<dbReference type="PANTHER" id="PTHR47926">
    <property type="entry name" value="PENTATRICOPEPTIDE REPEAT-CONTAINING PROTEIN"/>
    <property type="match status" value="1"/>
</dbReference>
<dbReference type="EMBL" id="JAIWQS010000005">
    <property type="protein sequence ID" value="KAJ8765585.1"/>
    <property type="molecule type" value="Genomic_DNA"/>
</dbReference>
<gene>
    <name evidence="3" type="ORF">K2173_014707</name>
</gene>
<evidence type="ECO:0008006" key="5">
    <source>
        <dbReference type="Google" id="ProtNLM"/>
    </source>
</evidence>
<dbReference type="InterPro" id="IPR011990">
    <property type="entry name" value="TPR-like_helical_dom_sf"/>
</dbReference>
<dbReference type="InterPro" id="IPR046960">
    <property type="entry name" value="PPR_At4g14850-like_plant"/>
</dbReference>
<comment type="caution">
    <text evidence="3">The sequence shown here is derived from an EMBL/GenBank/DDBJ whole genome shotgun (WGS) entry which is preliminary data.</text>
</comment>
<proteinExistence type="predicted"/>
<name>A0AAV8THQ8_9ROSI</name>
<reference evidence="3 4" key="1">
    <citation type="submission" date="2021-09" db="EMBL/GenBank/DDBJ databases">
        <title>Genomic insights and catalytic innovation underlie evolution of tropane alkaloids biosynthesis.</title>
        <authorList>
            <person name="Wang Y.-J."/>
            <person name="Tian T."/>
            <person name="Huang J.-P."/>
            <person name="Huang S.-X."/>
        </authorList>
    </citation>
    <scope>NUCLEOTIDE SEQUENCE [LARGE SCALE GENOMIC DNA]</scope>
    <source>
        <strain evidence="3">KIB-2018</strain>
        <tissue evidence="3">Leaf</tissue>
    </source>
</reference>
<sequence>MYVKYNRLWEARNVFDRLPQPDAVTCSALLSGHARNGHVKEAKEHYLDAVVVFRDMHLEAFVLDEAGISIVLPGVGDLEMLDIGIQIHCYVMKKGFEQDKCVVSALIDMYGKCRSTMEISKVFDEVDEKDIACGNIKALMHGKATHCFSLKRGISYDVHVGSALIDMYATCGRIHLSRLCFEMIPTKNLVCWNALLNGYAMHGKTDEVISLFELMKGRGQKPDSISFTCQLSACVQGGRTRDGWYHFHSMSRDHEIEAKMEHYNCMVTLLGRAGRLDEAFDMIKKMPF</sequence>
<dbReference type="GO" id="GO:0009451">
    <property type="term" value="P:RNA modification"/>
    <property type="evidence" value="ECO:0007669"/>
    <property type="project" value="InterPro"/>
</dbReference>
<dbReference type="NCBIfam" id="TIGR00756">
    <property type="entry name" value="PPR"/>
    <property type="match status" value="2"/>
</dbReference>
<evidence type="ECO:0000256" key="1">
    <source>
        <dbReference type="ARBA" id="ARBA00022737"/>
    </source>
</evidence>
<dbReference type="PANTHER" id="PTHR47926:SF386">
    <property type="entry name" value="PENTATRICOPEPTIDE REPEAT-CONTAINING PROTEIN"/>
    <property type="match status" value="1"/>
</dbReference>
<accession>A0AAV8THQ8</accession>